<dbReference type="GO" id="GO:0015144">
    <property type="term" value="F:carbohydrate transmembrane transporter activity"/>
    <property type="evidence" value="ECO:0007669"/>
    <property type="project" value="InterPro"/>
</dbReference>
<dbReference type="RefSeq" id="WP_169698626.1">
    <property type="nucleotide sequence ID" value="NZ_LS974202.1"/>
</dbReference>
<dbReference type="PANTHER" id="PTHR30061:SF50">
    <property type="entry name" value="MALTOSE_MALTODEXTRIN-BINDING PERIPLASMIC PROTEIN"/>
    <property type="match status" value="1"/>
</dbReference>
<evidence type="ECO:0000313" key="6">
    <source>
        <dbReference type="EMBL" id="SSC12265.1"/>
    </source>
</evidence>
<gene>
    <name evidence="6" type="ORF">MESINF_0816</name>
</gene>
<sequence>MRRKVLIVLAVSMLFLSSVITATVDGKLIIWADDTRTPIFKELAREYTEMTGIIVTVYEMTMDAIAEQVVTASPAGEGPDLIVGAHDWIGRLVRNGTIASIDLPEDLLLQFDPVTIAAMSFEGKLYGVPYSREGVALLYNKDLVPEPPQTWDELIDITREITNPAIGQYGFIVELPFPYNSFPVLSALGGYIFGQRSDGTLLMDDIGLDSVGMILGATLIDWLIEEGLMPGEIPWETMTGLLSEGKAGMVITGPWSIPIAESGGVNVGVAPIPTICGQRPRPFVGVSGIMVNAYSPNKAIIQDFIENQYATKESMLKIFEMDPRPSAFIPAFEETRDDPVMNAFAESISFGMPLPNVPEMNTVWSVWTDAMTLICNQTLSPHEALRQAAKVLEDTFSN</sequence>
<comment type="similarity">
    <text evidence="1">Belongs to the bacterial solute-binding protein 1 family.</text>
</comment>
<proteinExistence type="inferred from homology"/>
<feature type="chain" id="PRO_5031241528" evidence="5">
    <location>
        <begin position="23"/>
        <end position="398"/>
    </location>
</feature>
<dbReference type="EMBL" id="LS974202">
    <property type="protein sequence ID" value="SSC12265.1"/>
    <property type="molecule type" value="Genomic_DNA"/>
</dbReference>
<name>A0A7Z7LF75_9BACT</name>
<organism evidence="6 7">
    <name type="scientific">Mesotoga infera</name>
    <dbReference type="NCBI Taxonomy" id="1236046"/>
    <lineage>
        <taxon>Bacteria</taxon>
        <taxon>Thermotogati</taxon>
        <taxon>Thermotogota</taxon>
        <taxon>Thermotogae</taxon>
        <taxon>Kosmotogales</taxon>
        <taxon>Kosmotogaceae</taxon>
        <taxon>Mesotoga</taxon>
    </lineage>
</organism>
<evidence type="ECO:0000313" key="7">
    <source>
        <dbReference type="Proteomes" id="UP000250796"/>
    </source>
</evidence>
<evidence type="ECO:0000256" key="5">
    <source>
        <dbReference type="SAM" id="SignalP"/>
    </source>
</evidence>
<accession>A0A7Z7LF75</accession>
<dbReference type="SUPFAM" id="SSF53850">
    <property type="entry name" value="Periplasmic binding protein-like II"/>
    <property type="match status" value="1"/>
</dbReference>
<evidence type="ECO:0000256" key="4">
    <source>
        <dbReference type="ARBA" id="ARBA00022729"/>
    </source>
</evidence>
<evidence type="ECO:0000256" key="3">
    <source>
        <dbReference type="ARBA" id="ARBA00022597"/>
    </source>
</evidence>
<dbReference type="PANTHER" id="PTHR30061">
    <property type="entry name" value="MALTOSE-BINDING PERIPLASMIC PROTEIN"/>
    <property type="match status" value="1"/>
</dbReference>
<dbReference type="GO" id="GO:0015768">
    <property type="term" value="P:maltose transport"/>
    <property type="evidence" value="ECO:0007669"/>
    <property type="project" value="TreeGrafter"/>
</dbReference>
<dbReference type="GO" id="GO:0055052">
    <property type="term" value="C:ATP-binding cassette (ABC) transporter complex, substrate-binding subunit-containing"/>
    <property type="evidence" value="ECO:0007669"/>
    <property type="project" value="TreeGrafter"/>
</dbReference>
<feature type="signal peptide" evidence="5">
    <location>
        <begin position="1"/>
        <end position="22"/>
    </location>
</feature>
<reference evidence="6 7" key="1">
    <citation type="submission" date="2017-01" db="EMBL/GenBank/DDBJ databases">
        <authorList>
            <person name="Erauso G."/>
        </authorList>
    </citation>
    <scope>NUCLEOTIDE SEQUENCE [LARGE SCALE GENOMIC DNA]</scope>
    <source>
        <strain evidence="6">MESINF1</strain>
    </source>
</reference>
<dbReference type="PRINTS" id="PR00181">
    <property type="entry name" value="MALTOSEBP"/>
</dbReference>
<dbReference type="InterPro" id="IPR006059">
    <property type="entry name" value="SBP"/>
</dbReference>
<evidence type="ECO:0000256" key="1">
    <source>
        <dbReference type="ARBA" id="ARBA00008520"/>
    </source>
</evidence>
<keyword evidence="3" id="KW-0762">Sugar transport</keyword>
<protein>
    <submittedName>
        <fullName evidence="6">Maltose ABC transporter, periplasmic maltose-binding protein</fullName>
    </submittedName>
</protein>
<keyword evidence="4 5" id="KW-0732">Signal</keyword>
<keyword evidence="2" id="KW-0813">Transport</keyword>
<dbReference type="GO" id="GO:1901982">
    <property type="term" value="F:maltose binding"/>
    <property type="evidence" value="ECO:0007669"/>
    <property type="project" value="TreeGrafter"/>
</dbReference>
<dbReference type="Gene3D" id="3.40.190.10">
    <property type="entry name" value="Periplasmic binding protein-like II"/>
    <property type="match status" value="2"/>
</dbReference>
<dbReference type="Pfam" id="PF13416">
    <property type="entry name" value="SBP_bac_8"/>
    <property type="match status" value="1"/>
</dbReference>
<dbReference type="GO" id="GO:0042956">
    <property type="term" value="P:maltodextrin transmembrane transport"/>
    <property type="evidence" value="ECO:0007669"/>
    <property type="project" value="TreeGrafter"/>
</dbReference>
<evidence type="ECO:0000256" key="2">
    <source>
        <dbReference type="ARBA" id="ARBA00022448"/>
    </source>
</evidence>
<dbReference type="AlphaFoldDB" id="A0A7Z7LF75"/>
<dbReference type="Proteomes" id="UP000250796">
    <property type="component" value="Chromosome MESINF"/>
</dbReference>
<keyword evidence="7" id="KW-1185">Reference proteome</keyword>
<dbReference type="InterPro" id="IPR006060">
    <property type="entry name" value="Maltose/Cyclodextrin-bd"/>
</dbReference>
<dbReference type="KEGG" id="minf:MESINF_0816"/>
<dbReference type="CDD" id="cd13586">
    <property type="entry name" value="PBP2_Maltose_binding_like"/>
    <property type="match status" value="1"/>
</dbReference>